<keyword evidence="1" id="KW-0732">Signal</keyword>
<dbReference type="EMBL" id="SRLO01002051">
    <property type="protein sequence ID" value="TNN34062.1"/>
    <property type="molecule type" value="Genomic_DNA"/>
</dbReference>
<dbReference type="AlphaFoldDB" id="A0A4Z2F0P4"/>
<name>A0A4Z2F0P4_9TELE</name>
<gene>
    <name evidence="2" type="ORF">EYF80_055780</name>
</gene>
<evidence type="ECO:0000256" key="1">
    <source>
        <dbReference type="SAM" id="SignalP"/>
    </source>
</evidence>
<organism evidence="2 3">
    <name type="scientific">Liparis tanakae</name>
    <name type="common">Tanaka's snailfish</name>
    <dbReference type="NCBI Taxonomy" id="230148"/>
    <lineage>
        <taxon>Eukaryota</taxon>
        <taxon>Metazoa</taxon>
        <taxon>Chordata</taxon>
        <taxon>Craniata</taxon>
        <taxon>Vertebrata</taxon>
        <taxon>Euteleostomi</taxon>
        <taxon>Actinopterygii</taxon>
        <taxon>Neopterygii</taxon>
        <taxon>Teleostei</taxon>
        <taxon>Neoteleostei</taxon>
        <taxon>Acanthomorphata</taxon>
        <taxon>Eupercaria</taxon>
        <taxon>Perciformes</taxon>
        <taxon>Cottioidei</taxon>
        <taxon>Cottales</taxon>
        <taxon>Liparidae</taxon>
        <taxon>Liparis</taxon>
    </lineage>
</organism>
<proteinExistence type="predicted"/>
<protein>
    <recommendedName>
        <fullName evidence="4">Secreted protein</fullName>
    </recommendedName>
</protein>
<accession>A0A4Z2F0P4</accession>
<evidence type="ECO:0000313" key="2">
    <source>
        <dbReference type="EMBL" id="TNN34062.1"/>
    </source>
</evidence>
<sequence length="93" mass="10460">MLPFPLFGLTLLRQVGSARPVTPWWFSSRPSQRVSCWREATDRERYADYAFPCPRCSGLNFTQRVSDLPARAASPAVTSESPRADALLGVYPR</sequence>
<evidence type="ECO:0000313" key="3">
    <source>
        <dbReference type="Proteomes" id="UP000314294"/>
    </source>
</evidence>
<feature type="signal peptide" evidence="1">
    <location>
        <begin position="1"/>
        <end position="18"/>
    </location>
</feature>
<comment type="caution">
    <text evidence="2">The sequence shown here is derived from an EMBL/GenBank/DDBJ whole genome shotgun (WGS) entry which is preliminary data.</text>
</comment>
<keyword evidence="3" id="KW-1185">Reference proteome</keyword>
<evidence type="ECO:0008006" key="4">
    <source>
        <dbReference type="Google" id="ProtNLM"/>
    </source>
</evidence>
<dbReference type="Proteomes" id="UP000314294">
    <property type="component" value="Unassembled WGS sequence"/>
</dbReference>
<reference evidence="2 3" key="1">
    <citation type="submission" date="2019-03" db="EMBL/GenBank/DDBJ databases">
        <title>First draft genome of Liparis tanakae, snailfish: a comprehensive survey of snailfish specific genes.</title>
        <authorList>
            <person name="Kim W."/>
            <person name="Song I."/>
            <person name="Jeong J.-H."/>
            <person name="Kim D."/>
            <person name="Kim S."/>
            <person name="Ryu S."/>
            <person name="Song J.Y."/>
            <person name="Lee S.K."/>
        </authorList>
    </citation>
    <scope>NUCLEOTIDE SEQUENCE [LARGE SCALE GENOMIC DNA]</scope>
    <source>
        <tissue evidence="2">Muscle</tissue>
    </source>
</reference>
<feature type="chain" id="PRO_5021190464" description="Secreted protein" evidence="1">
    <location>
        <begin position="19"/>
        <end position="93"/>
    </location>
</feature>